<accession>A0A022WAT6</accession>
<dbReference type="Proteomes" id="UP000023758">
    <property type="component" value="Unassembled WGS sequence"/>
</dbReference>
<dbReference type="HOGENOM" id="CLU_2759619_0_0_1"/>
<gene>
    <name evidence="1" type="ORF">H103_02210</name>
</gene>
<evidence type="ECO:0000313" key="1">
    <source>
        <dbReference type="EMBL" id="EZF55153.1"/>
    </source>
</evidence>
<name>A0A022WAT6_TRIRU</name>
<reference evidence="1" key="1">
    <citation type="submission" date="2014-02" db="EMBL/GenBank/DDBJ databases">
        <title>The Genome Sequence of Trichophyton rubrum (morphotype fischeri) CBS 288.86.</title>
        <authorList>
            <consortium name="The Broad Institute Genomics Platform"/>
            <person name="Cuomo C.A."/>
            <person name="White T.C."/>
            <person name="Graser Y."/>
            <person name="Martinez-Rossi N."/>
            <person name="Heitman J."/>
            <person name="Young S.K."/>
            <person name="Zeng Q."/>
            <person name="Gargeya S."/>
            <person name="Abouelleil A."/>
            <person name="Alvarado L."/>
            <person name="Chapman S.B."/>
            <person name="Gainer-Dewar J."/>
            <person name="Goldberg J."/>
            <person name="Griggs A."/>
            <person name="Gujja S."/>
            <person name="Hansen M."/>
            <person name="Howarth C."/>
            <person name="Imamovic A."/>
            <person name="Larimer J."/>
            <person name="Martinez D."/>
            <person name="Murphy C."/>
            <person name="Pearson M.D."/>
            <person name="Persinoti G."/>
            <person name="Poon T."/>
            <person name="Priest M."/>
            <person name="Roberts A.D."/>
            <person name="Saif S."/>
            <person name="Shea T.D."/>
            <person name="Sykes S.N."/>
            <person name="Wortman J."/>
            <person name="Nusbaum C."/>
            <person name="Birren B."/>
        </authorList>
    </citation>
    <scope>NUCLEOTIDE SEQUENCE [LARGE SCALE GENOMIC DNA]</scope>
    <source>
        <strain evidence="1">CBS 288.86</strain>
    </source>
</reference>
<sequence>MRLVATSSDVVSTGKCCMSIRSTTGRRMLITTAGSRAHESHRRLWKEDERTRRRLLRPLCMAFLLLTNQN</sequence>
<organism evidence="1">
    <name type="scientific">Trichophyton rubrum CBS 288.86</name>
    <dbReference type="NCBI Taxonomy" id="1215330"/>
    <lineage>
        <taxon>Eukaryota</taxon>
        <taxon>Fungi</taxon>
        <taxon>Dikarya</taxon>
        <taxon>Ascomycota</taxon>
        <taxon>Pezizomycotina</taxon>
        <taxon>Eurotiomycetes</taxon>
        <taxon>Eurotiomycetidae</taxon>
        <taxon>Onygenales</taxon>
        <taxon>Arthrodermataceae</taxon>
        <taxon>Trichophyton</taxon>
    </lineage>
</organism>
<proteinExistence type="predicted"/>
<protein>
    <submittedName>
        <fullName evidence="1">Uncharacterized protein</fullName>
    </submittedName>
</protein>
<dbReference type="EMBL" id="KK207757">
    <property type="protein sequence ID" value="EZF55153.1"/>
    <property type="molecule type" value="Genomic_DNA"/>
</dbReference>
<dbReference type="AlphaFoldDB" id="A0A022WAT6"/>